<name>A0A5M6D7U2_9BACT</name>
<evidence type="ECO:0000256" key="2">
    <source>
        <dbReference type="SAM" id="Phobius"/>
    </source>
</evidence>
<dbReference type="InterPro" id="IPR016024">
    <property type="entry name" value="ARM-type_fold"/>
</dbReference>
<reference evidence="3 4" key="1">
    <citation type="submission" date="2019-08" db="EMBL/GenBank/DDBJ databases">
        <authorList>
            <person name="Dhanesh K."/>
            <person name="Kumar G."/>
            <person name="Sasikala C."/>
            <person name="Venkata Ramana C."/>
        </authorList>
    </citation>
    <scope>NUCLEOTIDE SEQUENCE [LARGE SCALE GENOMIC DNA]</scope>
    <source>
        <strain evidence="3 4">JC645</strain>
    </source>
</reference>
<feature type="compositionally biased region" description="Basic and acidic residues" evidence="1">
    <location>
        <begin position="273"/>
        <end position="287"/>
    </location>
</feature>
<sequence length="287" mass="31496">MFSVSVLCSAKSAVKKRAVDPLRDNGSGLRPLRPGVPQRSRPQRSRRLGLIVVLVLGVITAFSGCQDGPMYALKHVNPYFPLREWKRDRALGVTDNQRRDELASLASQIGDMSQKDQTFWAGHLNRIMNNDPSPEMRRLAVLAAGRIHGSESLELVQRGLGDENVKVQMEACRALGRRSEPQAARMLASTVGTTTELDVKNSAIEALGNHKGAIPMDSLRIALQDQDPATTDLAIQSLRGVTGKDFGDSPQEWIAALDQMQPPAATPDPVDGDADRIRYAQEQRTLR</sequence>
<keyword evidence="2" id="KW-1133">Transmembrane helix</keyword>
<dbReference type="AlphaFoldDB" id="A0A5M6D7U2"/>
<comment type="caution">
    <text evidence="3">The sequence shown here is derived from an EMBL/GenBank/DDBJ whole genome shotgun (WGS) entry which is preliminary data.</text>
</comment>
<keyword evidence="2" id="KW-0472">Membrane</keyword>
<dbReference type="SUPFAM" id="SSF48371">
    <property type="entry name" value="ARM repeat"/>
    <property type="match status" value="1"/>
</dbReference>
<evidence type="ECO:0000313" key="3">
    <source>
        <dbReference type="EMBL" id="KAA5543628.1"/>
    </source>
</evidence>
<feature type="transmembrane region" description="Helical" evidence="2">
    <location>
        <begin position="48"/>
        <end position="64"/>
    </location>
</feature>
<proteinExistence type="predicted"/>
<protein>
    <submittedName>
        <fullName evidence="3">HEAT repeat domain-containing protein</fullName>
    </submittedName>
</protein>
<dbReference type="InterPro" id="IPR011989">
    <property type="entry name" value="ARM-like"/>
</dbReference>
<keyword evidence="4" id="KW-1185">Reference proteome</keyword>
<dbReference type="Pfam" id="PF13646">
    <property type="entry name" value="HEAT_2"/>
    <property type="match status" value="1"/>
</dbReference>
<feature type="region of interest" description="Disordered" evidence="1">
    <location>
        <begin position="260"/>
        <end position="287"/>
    </location>
</feature>
<evidence type="ECO:0000313" key="4">
    <source>
        <dbReference type="Proteomes" id="UP000324479"/>
    </source>
</evidence>
<accession>A0A5M6D7U2</accession>
<keyword evidence="2" id="KW-0812">Transmembrane</keyword>
<dbReference type="EMBL" id="VWOX01000005">
    <property type="protein sequence ID" value="KAA5543628.1"/>
    <property type="molecule type" value="Genomic_DNA"/>
</dbReference>
<gene>
    <name evidence="3" type="ORF">FYK55_10485</name>
</gene>
<organism evidence="3 4">
    <name type="scientific">Roseiconus nitratireducens</name>
    <dbReference type="NCBI Taxonomy" id="2605748"/>
    <lineage>
        <taxon>Bacteria</taxon>
        <taxon>Pseudomonadati</taxon>
        <taxon>Planctomycetota</taxon>
        <taxon>Planctomycetia</taxon>
        <taxon>Pirellulales</taxon>
        <taxon>Pirellulaceae</taxon>
        <taxon>Roseiconus</taxon>
    </lineage>
</organism>
<dbReference type="Proteomes" id="UP000324479">
    <property type="component" value="Unassembled WGS sequence"/>
</dbReference>
<dbReference type="Gene3D" id="1.25.10.10">
    <property type="entry name" value="Leucine-rich Repeat Variant"/>
    <property type="match status" value="1"/>
</dbReference>
<evidence type="ECO:0000256" key="1">
    <source>
        <dbReference type="SAM" id="MobiDB-lite"/>
    </source>
</evidence>
<feature type="region of interest" description="Disordered" evidence="1">
    <location>
        <begin position="19"/>
        <end position="41"/>
    </location>
</feature>